<dbReference type="OrthoDB" id="10069510at2759"/>
<dbReference type="Pfam" id="PF00010">
    <property type="entry name" value="HLH"/>
    <property type="match status" value="1"/>
</dbReference>
<keyword evidence="3" id="KW-0804">Transcription</keyword>
<feature type="compositionally biased region" description="Low complexity" evidence="4">
    <location>
        <begin position="358"/>
        <end position="380"/>
    </location>
</feature>
<organism evidence="6 7">
    <name type="scientific">Drosophila hydei</name>
    <name type="common">Fruit fly</name>
    <dbReference type="NCBI Taxonomy" id="7224"/>
    <lineage>
        <taxon>Eukaryota</taxon>
        <taxon>Metazoa</taxon>
        <taxon>Ecdysozoa</taxon>
        <taxon>Arthropoda</taxon>
        <taxon>Hexapoda</taxon>
        <taxon>Insecta</taxon>
        <taxon>Pterygota</taxon>
        <taxon>Neoptera</taxon>
        <taxon>Endopterygota</taxon>
        <taxon>Diptera</taxon>
        <taxon>Brachycera</taxon>
        <taxon>Muscomorpha</taxon>
        <taxon>Ephydroidea</taxon>
        <taxon>Drosophilidae</taxon>
        <taxon>Drosophila</taxon>
    </lineage>
</organism>
<feature type="domain" description="BHLH" evidence="5">
    <location>
        <begin position="162"/>
        <end position="214"/>
    </location>
</feature>
<dbReference type="GeneID" id="111594245"/>
<keyword evidence="1" id="KW-0805">Transcription regulation</keyword>
<feature type="compositionally biased region" description="Low complexity" evidence="4">
    <location>
        <begin position="20"/>
        <end position="30"/>
    </location>
</feature>
<dbReference type="InterPro" id="IPR011598">
    <property type="entry name" value="bHLH_dom"/>
</dbReference>
<evidence type="ECO:0000256" key="3">
    <source>
        <dbReference type="ARBA" id="ARBA00023163"/>
    </source>
</evidence>
<dbReference type="OMA" id="KCERTDG"/>
<feature type="compositionally biased region" description="Polar residues" evidence="4">
    <location>
        <begin position="101"/>
        <end position="117"/>
    </location>
</feature>
<dbReference type="SUPFAM" id="SSF47459">
    <property type="entry name" value="HLH, helix-loop-helix DNA-binding domain"/>
    <property type="match status" value="1"/>
</dbReference>
<dbReference type="Proteomes" id="UP000504633">
    <property type="component" value="Unplaced"/>
</dbReference>
<sequence>MAWLPSSSNGADNADERSTTSHSSSSSSVNGRREESNSNGNGTTRQPPALLRHATPYVQPKTESISDGDGDLSDFSLNDTEEDDEDLRDYIVLNGSQADAANRSLSNSPRSGNNVFGNGQLAPPSNGVNCSASGAAGAGAGGGAGLGLGSGQLSGGIGTGGVRKVFTNTRERWRQQNVSGAFAELRKLVPTHPPDKKLSKNEILRSAIKYIKLLTGILEWQQLQAPHPEEPNNNDNRMVNGHAPDALRHIKCERFDKDAPQRASTNDLLMIAPGAQIKTEHSQLTSYEEPHRIGGTSATTATLTMPAATPVAPSPAVIVSASAGASASVAGTLKPATASRASNKRRLKPATEPPSTDLSHSSNPNPNQSSNQTQSQSQNLSKRRKP</sequence>
<dbReference type="AlphaFoldDB" id="A0A6J1LFH0"/>
<dbReference type="FunFam" id="4.10.280.10:FF:000015">
    <property type="entry name" value="T-cell acute lymphocytic leukemia 1"/>
    <property type="match status" value="1"/>
</dbReference>
<name>A0A6J1LFH0_DROHY</name>
<evidence type="ECO:0000256" key="2">
    <source>
        <dbReference type="ARBA" id="ARBA00023125"/>
    </source>
</evidence>
<reference evidence="7" key="1">
    <citation type="submission" date="2025-08" db="UniProtKB">
        <authorList>
            <consortium name="RefSeq"/>
        </authorList>
    </citation>
    <scope>IDENTIFICATION</scope>
    <source>
        <strain evidence="7">15085-1641.00</strain>
        <tissue evidence="7">Whole body</tissue>
    </source>
</reference>
<dbReference type="InterPro" id="IPR040238">
    <property type="entry name" value="TAL-like"/>
</dbReference>
<dbReference type="GO" id="GO:0000978">
    <property type="term" value="F:RNA polymerase II cis-regulatory region sequence-specific DNA binding"/>
    <property type="evidence" value="ECO:0007669"/>
    <property type="project" value="TreeGrafter"/>
</dbReference>
<keyword evidence="2" id="KW-0238">DNA-binding</keyword>
<proteinExistence type="predicted"/>
<evidence type="ECO:0000313" key="7">
    <source>
        <dbReference type="RefSeq" id="XP_023163224.1"/>
    </source>
</evidence>
<dbReference type="PANTHER" id="PTHR13864">
    <property type="entry name" value="T-CELL ACUTE LYMPHOCYTIC LEUKEMIA/STEM CELL LEUKEMIA-RELATED"/>
    <property type="match status" value="1"/>
</dbReference>
<dbReference type="GO" id="GO:0000981">
    <property type="term" value="F:DNA-binding transcription factor activity, RNA polymerase II-specific"/>
    <property type="evidence" value="ECO:0007669"/>
    <property type="project" value="InterPro"/>
</dbReference>
<dbReference type="RefSeq" id="XP_023163224.1">
    <property type="nucleotide sequence ID" value="XM_023307456.2"/>
</dbReference>
<gene>
    <name evidence="7" type="primary">LOC111594245</name>
</gene>
<evidence type="ECO:0000259" key="5">
    <source>
        <dbReference type="PROSITE" id="PS50888"/>
    </source>
</evidence>
<evidence type="ECO:0000313" key="6">
    <source>
        <dbReference type="Proteomes" id="UP000504633"/>
    </source>
</evidence>
<feature type="region of interest" description="Disordered" evidence="4">
    <location>
        <begin position="101"/>
        <end position="120"/>
    </location>
</feature>
<accession>A0A6J1LFH0</accession>
<dbReference type="PANTHER" id="PTHR13864:SF15">
    <property type="entry name" value="T-CELL ACUTE LYMPHOCYTIC LEUKEMIA PROTEIN 1 HOMOLOG-RELATED"/>
    <property type="match status" value="1"/>
</dbReference>
<feature type="region of interest" description="Disordered" evidence="4">
    <location>
        <begin position="1"/>
        <end position="83"/>
    </location>
</feature>
<dbReference type="Gene3D" id="4.10.280.10">
    <property type="entry name" value="Helix-loop-helix DNA-binding domain"/>
    <property type="match status" value="1"/>
</dbReference>
<dbReference type="GO" id="GO:0046983">
    <property type="term" value="F:protein dimerization activity"/>
    <property type="evidence" value="ECO:0007669"/>
    <property type="project" value="InterPro"/>
</dbReference>
<evidence type="ECO:0000256" key="4">
    <source>
        <dbReference type="SAM" id="MobiDB-lite"/>
    </source>
</evidence>
<protein>
    <submittedName>
        <fullName evidence="7">Uncharacterized protein LOC111594245 isoform X1</fullName>
    </submittedName>
</protein>
<dbReference type="KEGG" id="dhe:111594245"/>
<feature type="region of interest" description="Disordered" evidence="4">
    <location>
        <begin position="336"/>
        <end position="386"/>
    </location>
</feature>
<evidence type="ECO:0000256" key="1">
    <source>
        <dbReference type="ARBA" id="ARBA00023015"/>
    </source>
</evidence>
<dbReference type="CDD" id="cd19708">
    <property type="entry name" value="bHLH_TS_dHLH3B_like"/>
    <property type="match status" value="1"/>
</dbReference>
<dbReference type="CTD" id="31249"/>
<keyword evidence="6" id="KW-1185">Reference proteome</keyword>
<feature type="compositionally biased region" description="Polar residues" evidence="4">
    <location>
        <begin position="1"/>
        <end position="11"/>
    </location>
</feature>
<dbReference type="PROSITE" id="PS50888">
    <property type="entry name" value="BHLH"/>
    <property type="match status" value="1"/>
</dbReference>
<dbReference type="InterPro" id="IPR036638">
    <property type="entry name" value="HLH_DNA-bd_sf"/>
</dbReference>
<dbReference type="SMART" id="SM00353">
    <property type="entry name" value="HLH"/>
    <property type="match status" value="1"/>
</dbReference>